<keyword evidence="7 15" id="KW-0479">Metal-binding</keyword>
<evidence type="ECO:0000259" key="17">
    <source>
        <dbReference type="Pfam" id="PF08264"/>
    </source>
</evidence>
<dbReference type="Pfam" id="PF19302">
    <property type="entry name" value="DUF5915"/>
    <property type="match status" value="1"/>
</dbReference>
<keyword evidence="11 15" id="KW-0648">Protein biosynthesis</keyword>
<dbReference type="PROSITE" id="PS00178">
    <property type="entry name" value="AA_TRNA_LIGASE_I"/>
    <property type="match status" value="1"/>
</dbReference>
<dbReference type="Gene3D" id="3.90.740.10">
    <property type="entry name" value="Valyl/Leucyl/Isoleucyl-tRNA synthetase, editing domain"/>
    <property type="match status" value="1"/>
</dbReference>
<evidence type="ECO:0000256" key="15">
    <source>
        <dbReference type="HAMAP-Rule" id="MF_02003"/>
    </source>
</evidence>
<accession>A0A7I9UZB3</accession>
<evidence type="ECO:0000256" key="9">
    <source>
        <dbReference type="ARBA" id="ARBA00022833"/>
    </source>
</evidence>
<evidence type="ECO:0000256" key="2">
    <source>
        <dbReference type="ARBA" id="ARBA00004496"/>
    </source>
</evidence>
<proteinExistence type="inferred from homology"/>
<dbReference type="OrthoDB" id="9810365at2"/>
<feature type="domain" description="Aminoacyl-tRNA synthetase class Ia" evidence="16">
    <location>
        <begin position="30"/>
        <end position="661"/>
    </location>
</feature>
<dbReference type="RefSeq" id="WP_161927472.1">
    <property type="nucleotide sequence ID" value="NZ_BJOU01000001.1"/>
</dbReference>
<dbReference type="InterPro" id="IPR009080">
    <property type="entry name" value="tRNAsynth_Ia_anticodon-bd"/>
</dbReference>
<dbReference type="PRINTS" id="PR00984">
    <property type="entry name" value="TRNASYNTHILE"/>
</dbReference>
<dbReference type="Gene3D" id="3.40.50.620">
    <property type="entry name" value="HUPs"/>
    <property type="match status" value="2"/>
</dbReference>
<evidence type="ECO:0000256" key="6">
    <source>
        <dbReference type="ARBA" id="ARBA00022598"/>
    </source>
</evidence>
<feature type="domain" description="Methionyl/Valyl/Leucyl/Isoleucyl-tRNA synthetase anticodon-binding" evidence="17">
    <location>
        <begin position="709"/>
        <end position="851"/>
    </location>
</feature>
<dbReference type="PANTHER" id="PTHR42780:SF1">
    <property type="entry name" value="ISOLEUCINE--TRNA LIGASE, CYTOPLASMIC"/>
    <property type="match status" value="1"/>
</dbReference>
<dbReference type="InterPro" id="IPR009008">
    <property type="entry name" value="Val/Leu/Ile-tRNA-synth_edit"/>
</dbReference>
<dbReference type="Gene3D" id="1.10.730.10">
    <property type="entry name" value="Isoleucyl-tRNA Synthetase, Domain 1"/>
    <property type="match status" value="1"/>
</dbReference>
<comment type="caution">
    <text evidence="18">The sequence shown here is derived from an EMBL/GenBank/DDBJ whole genome shotgun (WGS) entry which is preliminary data.</text>
</comment>
<evidence type="ECO:0000256" key="7">
    <source>
        <dbReference type="ARBA" id="ARBA00022723"/>
    </source>
</evidence>
<evidence type="ECO:0000313" key="19">
    <source>
        <dbReference type="Proteomes" id="UP000444980"/>
    </source>
</evidence>
<dbReference type="InterPro" id="IPR002300">
    <property type="entry name" value="aa-tRNA-synth_Ia"/>
</dbReference>
<dbReference type="SUPFAM" id="SSF50677">
    <property type="entry name" value="ValRS/IleRS/LeuRS editing domain"/>
    <property type="match status" value="1"/>
</dbReference>
<keyword evidence="19" id="KW-1185">Reference proteome</keyword>
<comment type="function">
    <text evidence="13 15">Catalyzes the attachment of isoleucine to tRNA(Ile). As IleRS can inadvertently accommodate and process structurally similar amino acids such as valine, to avoid such errors it has two additional distinct tRNA(Ile)-dependent editing activities. One activity is designated as 'pretransfer' editing and involves the hydrolysis of activated Val-AMP. The other activity is designated 'posttransfer' editing and involves deacylation of mischarged Val-tRNA(Ile).</text>
</comment>
<dbReference type="GO" id="GO:0000049">
    <property type="term" value="F:tRNA binding"/>
    <property type="evidence" value="ECO:0007669"/>
    <property type="project" value="InterPro"/>
</dbReference>
<dbReference type="InterPro" id="IPR002301">
    <property type="entry name" value="Ile-tRNA-ligase"/>
</dbReference>
<dbReference type="GO" id="GO:0004822">
    <property type="term" value="F:isoleucine-tRNA ligase activity"/>
    <property type="evidence" value="ECO:0007669"/>
    <property type="project" value="UniProtKB-UniRule"/>
</dbReference>
<evidence type="ECO:0000259" key="16">
    <source>
        <dbReference type="Pfam" id="PF00133"/>
    </source>
</evidence>
<dbReference type="CDD" id="cd07961">
    <property type="entry name" value="Anticodon_Ia_Ile_ABEc"/>
    <property type="match status" value="1"/>
</dbReference>
<keyword evidence="5 15" id="KW-0963">Cytoplasm</keyword>
<evidence type="ECO:0000256" key="3">
    <source>
        <dbReference type="ARBA" id="ARBA00007078"/>
    </source>
</evidence>
<evidence type="ECO:0000313" key="18">
    <source>
        <dbReference type="EMBL" id="GED98262.1"/>
    </source>
</evidence>
<dbReference type="FunFam" id="3.40.50.620:FF:000063">
    <property type="entry name" value="Isoleucine--tRNA ligase"/>
    <property type="match status" value="1"/>
</dbReference>
<evidence type="ECO:0000256" key="14">
    <source>
        <dbReference type="ARBA" id="ARBA00048359"/>
    </source>
</evidence>
<keyword evidence="12 15" id="KW-0030">Aminoacyl-tRNA synthetase</keyword>
<protein>
    <recommendedName>
        <fullName evidence="15">Isoleucine--tRNA ligase</fullName>
        <ecNumber evidence="15">6.1.1.5</ecNumber>
    </recommendedName>
    <alternativeName>
        <fullName evidence="15">Isoleucyl-tRNA synthetase</fullName>
        <shortName evidence="15">IleRS</shortName>
    </alternativeName>
</protein>
<comment type="similarity">
    <text evidence="3 15">Belongs to the class-I aminoacyl-tRNA synthetase family. IleS type 2 subfamily.</text>
</comment>
<dbReference type="NCBIfam" id="TIGR00392">
    <property type="entry name" value="ileS"/>
    <property type="match status" value="1"/>
</dbReference>
<dbReference type="Pfam" id="PF08264">
    <property type="entry name" value="Anticodon_1"/>
    <property type="match status" value="1"/>
</dbReference>
<dbReference type="CDD" id="cd00818">
    <property type="entry name" value="IleRS_core"/>
    <property type="match status" value="1"/>
</dbReference>
<dbReference type="Proteomes" id="UP000444980">
    <property type="component" value="Unassembled WGS sequence"/>
</dbReference>
<evidence type="ECO:0000256" key="11">
    <source>
        <dbReference type="ARBA" id="ARBA00022917"/>
    </source>
</evidence>
<dbReference type="FunFam" id="3.40.50.620:FF:000075">
    <property type="entry name" value="Isoleucine--tRNA ligase"/>
    <property type="match status" value="1"/>
</dbReference>
<dbReference type="SUPFAM" id="SSF47323">
    <property type="entry name" value="Anticodon-binding domain of a subclass of class I aminoacyl-tRNA synthetases"/>
    <property type="match status" value="1"/>
</dbReference>
<dbReference type="InterPro" id="IPR033709">
    <property type="entry name" value="Anticodon_Ile_ABEc"/>
</dbReference>
<reference evidence="19" key="1">
    <citation type="submission" date="2019-06" db="EMBL/GenBank/DDBJ databases">
        <title>Gordonia isolated from sludge of a wastewater treatment plant.</title>
        <authorList>
            <person name="Tamura T."/>
            <person name="Aoyama K."/>
            <person name="Kang Y."/>
            <person name="Saito S."/>
            <person name="Akiyama N."/>
            <person name="Yazawa K."/>
            <person name="Gonoi T."/>
            <person name="Mikami Y."/>
        </authorList>
    </citation>
    <scope>NUCLEOTIDE SEQUENCE [LARGE SCALE GENOMIC DNA]</scope>
    <source>
        <strain evidence="19">NBRC 107697</strain>
    </source>
</reference>
<dbReference type="AlphaFoldDB" id="A0A7I9UZB3"/>
<dbReference type="HAMAP" id="MF_02003">
    <property type="entry name" value="Ile_tRNA_synth_type2"/>
    <property type="match status" value="1"/>
</dbReference>
<evidence type="ECO:0000256" key="1">
    <source>
        <dbReference type="ARBA" id="ARBA00001947"/>
    </source>
</evidence>
<sequence>MATPDRPYPVVDLTGGTPRAPKFPDIEETVLDYWDSDATFAASIENRADAPEFVFYDGPPFANGLPHYGHLLTGYVKDVIPRFQTMLGKRVERRFGWDTHGLPAELEAERQLGITDKSQIEEMGVDKFNEYCRDSVLRYTGEWRTYVQRQARWVDFDNDYKTLDLDFMESVMWAFKSLHDKGLIYQGYRVLPYSWYEQTPLSNQEAKLDDAYRMRQDPALTVTMPLHADPGAPLAELNGVNALIWTTTPWTLPSNLAIAVHPDTEYSHVRTADGAEYLLASALLGSYARELGEAEVIGTHRGADLAGLGYTPPFQYFRGHPNSHRILVADYVTTDSGTGIVHLAPAFGEEDMDVATANGIEVVQPLDPGGRFTDLVPDYQGQMVFDANPAIIADLKTAGRVLRHETIEHSYPHSWRSGQPLIYMAVPSWFVDVTAIKPRMLELNQEITWSPAHLRDGQFGKWLEGAKDWNISRNRYWGAPIPVWVSDDPAHPRIDVYGSLDELERDFGVRPTDLHRPGIDELVRPNPDDPTGTSMMRRVPEVLDCWFESGSMPYAQVHYPFENRDWFDGDAATGEIAHNPGDFIVEYNGQTRGWFYNLHVLATALFDRPAFRNVAAHGIVLGNDGQKMSKSKRNYPDVNEVFDRDGSDAMRWFLMASPILRGGNLVVTEQGIREGVRQALLPLWNAYSFLQLYAERRATWRTDSDNLLDRYILAKLSLTRDEITTALETFDISGACDSFREFCESLTNWYVRRSRSRFWSGQDEDADAFDTLYTVLEVACRLAAPLLPLTTEAVWRGLTGGRSVHLTDWPRADELPADEDLVAAMDDVRAVCSVTSSVRKANKLRVRLPLPALTIASPTAERLSPYTDLIADEMNVKSVALHTDPAEFGTSEIVVNARAAGPRLGKDVQRVIKAVKAGDWQVSTGADGTEVVVADGIELRDGEYTRKLVATAPDSTAELPGGTGLVVLDTTVTPELEAEGWAKDRVRELQEARRDLDLDITDRIDVRFVVPAALADRAREHAGLIAGEVLATAFTVDPDGAPGAVELGDGVSADIRKA</sequence>
<feature type="short sequence motif" description="'KMSKS' region" evidence="15">
    <location>
        <begin position="627"/>
        <end position="631"/>
    </location>
</feature>
<comment type="cofactor">
    <cofactor evidence="1 15">
        <name>Zn(2+)</name>
        <dbReference type="ChEBI" id="CHEBI:29105"/>
    </cofactor>
</comment>
<dbReference type="GO" id="GO:0006428">
    <property type="term" value="P:isoleucyl-tRNA aminoacylation"/>
    <property type="evidence" value="ECO:0007669"/>
    <property type="project" value="UniProtKB-UniRule"/>
</dbReference>
<keyword evidence="9 15" id="KW-0862">Zinc</keyword>
<dbReference type="GO" id="GO:0008270">
    <property type="term" value="F:zinc ion binding"/>
    <property type="evidence" value="ECO:0007669"/>
    <property type="project" value="UniProtKB-UniRule"/>
</dbReference>
<keyword evidence="10 15" id="KW-0067">ATP-binding</keyword>
<name>A0A7I9UZB3_9ACTN</name>
<evidence type="ECO:0000256" key="4">
    <source>
        <dbReference type="ARBA" id="ARBA00011245"/>
    </source>
</evidence>
<dbReference type="SUPFAM" id="SSF52374">
    <property type="entry name" value="Nucleotidylyl transferase"/>
    <property type="match status" value="1"/>
</dbReference>
<dbReference type="InterPro" id="IPR023586">
    <property type="entry name" value="Ile-tRNA-ligase_type2"/>
</dbReference>
<dbReference type="PANTHER" id="PTHR42780">
    <property type="entry name" value="SOLEUCYL-TRNA SYNTHETASE"/>
    <property type="match status" value="1"/>
</dbReference>
<gene>
    <name evidence="15 18" type="primary">ileS</name>
    <name evidence="18" type="ORF">nbrc107697_23010</name>
</gene>
<organism evidence="18 19">
    <name type="scientific">Gordonia crocea</name>
    <dbReference type="NCBI Taxonomy" id="589162"/>
    <lineage>
        <taxon>Bacteria</taxon>
        <taxon>Bacillati</taxon>
        <taxon>Actinomycetota</taxon>
        <taxon>Actinomycetes</taxon>
        <taxon>Mycobacteriales</taxon>
        <taxon>Gordoniaceae</taxon>
        <taxon>Gordonia</taxon>
    </lineage>
</organism>
<evidence type="ECO:0000256" key="10">
    <source>
        <dbReference type="ARBA" id="ARBA00022840"/>
    </source>
</evidence>
<evidence type="ECO:0000256" key="8">
    <source>
        <dbReference type="ARBA" id="ARBA00022741"/>
    </source>
</evidence>
<keyword evidence="8 15" id="KW-0547">Nucleotide-binding</keyword>
<evidence type="ECO:0000256" key="5">
    <source>
        <dbReference type="ARBA" id="ARBA00022490"/>
    </source>
</evidence>
<dbReference type="InterPro" id="IPR014729">
    <property type="entry name" value="Rossmann-like_a/b/a_fold"/>
</dbReference>
<comment type="subcellular location">
    <subcellularLocation>
        <location evidence="2 15">Cytoplasm</location>
    </subcellularLocation>
</comment>
<dbReference type="InterPro" id="IPR001412">
    <property type="entry name" value="aa-tRNA-synth_I_CS"/>
</dbReference>
<comment type="subunit">
    <text evidence="4 15">Monomer.</text>
</comment>
<dbReference type="Pfam" id="PF00133">
    <property type="entry name" value="tRNA-synt_1"/>
    <property type="match status" value="1"/>
</dbReference>
<dbReference type="GO" id="GO:0005737">
    <property type="term" value="C:cytoplasm"/>
    <property type="evidence" value="ECO:0007669"/>
    <property type="project" value="UniProtKB-SubCell"/>
</dbReference>
<comment type="catalytic activity">
    <reaction evidence="14 15">
        <text>tRNA(Ile) + L-isoleucine + ATP = L-isoleucyl-tRNA(Ile) + AMP + diphosphate</text>
        <dbReference type="Rhea" id="RHEA:11060"/>
        <dbReference type="Rhea" id="RHEA-COMP:9666"/>
        <dbReference type="Rhea" id="RHEA-COMP:9695"/>
        <dbReference type="ChEBI" id="CHEBI:30616"/>
        <dbReference type="ChEBI" id="CHEBI:33019"/>
        <dbReference type="ChEBI" id="CHEBI:58045"/>
        <dbReference type="ChEBI" id="CHEBI:78442"/>
        <dbReference type="ChEBI" id="CHEBI:78528"/>
        <dbReference type="ChEBI" id="CHEBI:456215"/>
        <dbReference type="EC" id="6.1.1.5"/>
    </reaction>
</comment>
<keyword evidence="6 15" id="KW-0436">Ligase</keyword>
<dbReference type="GO" id="GO:0005524">
    <property type="term" value="F:ATP binding"/>
    <property type="evidence" value="ECO:0007669"/>
    <property type="project" value="UniProtKB-UniRule"/>
</dbReference>
<dbReference type="InterPro" id="IPR013155">
    <property type="entry name" value="M/V/L/I-tRNA-synth_anticd-bd"/>
</dbReference>
<dbReference type="GO" id="GO:0002161">
    <property type="term" value="F:aminoacyl-tRNA deacylase activity"/>
    <property type="evidence" value="ECO:0007669"/>
    <property type="project" value="InterPro"/>
</dbReference>
<feature type="short sequence motif" description="'HIGH' region" evidence="15">
    <location>
        <begin position="60"/>
        <end position="70"/>
    </location>
</feature>
<evidence type="ECO:0000256" key="13">
    <source>
        <dbReference type="ARBA" id="ARBA00025217"/>
    </source>
</evidence>
<dbReference type="EMBL" id="BJOU01000001">
    <property type="protein sequence ID" value="GED98262.1"/>
    <property type="molecule type" value="Genomic_DNA"/>
</dbReference>
<comment type="domain">
    <text evidence="15">IleRS has two distinct active sites: one for aminoacylation and one for editing. The misactivated valine is translocated from the active site to the editing site, which sterically excludes the correctly activated isoleucine. The single editing site contains two valyl binding pockets, one specific for each substrate (Val-AMP or Val-tRNA(Ile)).</text>
</comment>
<feature type="binding site" evidence="15">
    <location>
        <position position="630"/>
    </location>
    <ligand>
        <name>ATP</name>
        <dbReference type="ChEBI" id="CHEBI:30616"/>
    </ligand>
</feature>
<evidence type="ECO:0000256" key="12">
    <source>
        <dbReference type="ARBA" id="ARBA00023146"/>
    </source>
</evidence>
<dbReference type="EC" id="6.1.1.5" evidence="15"/>